<keyword evidence="2" id="KW-1133">Transmembrane helix</keyword>
<sequence length="385" mass="40195">MTTPQPPHGGALPPVPRLAPVPPAPAPPPELRYSGLAVGSLIAAVVFFPAGLVLGILALAGLDRRTERGKGLAVAAVAIASTAILTLAVVIPAVATREDHDAGRGGDASAHAQPGDIRAPGGEQEDGRQEDGQGREGTDLSVFDIAVGDCFDSGSGLGTFDEGAEELTVTRLPCEGPHEAEAFAAVQVEGHDAFPGDDELFALAYRECGARVQGYVLDSWALPLDVQLYYYYPGAATWRLGDREIICFFGQSGGGALTGTLRGDAAAMDADQLRYLEVTTPLEVAIWGEPLPEEGLDARREWAGRMADSVGQEAGELTAESWPREIEPLVAELAEARLTSLAHWNDAAGAGDEGAFVRHVEAGYDAMGIDSEIEIRGILGLPVGG</sequence>
<feature type="transmembrane region" description="Helical" evidence="2">
    <location>
        <begin position="72"/>
        <end position="95"/>
    </location>
</feature>
<evidence type="ECO:0000256" key="1">
    <source>
        <dbReference type="SAM" id="MobiDB-lite"/>
    </source>
</evidence>
<reference evidence="5" key="1">
    <citation type="submission" date="2023-07" db="EMBL/GenBank/DDBJ databases">
        <title>30 novel species of actinomycetes from the DSMZ collection.</title>
        <authorList>
            <person name="Nouioui I."/>
        </authorList>
    </citation>
    <scope>NUCLEOTIDE SEQUENCE [LARGE SCALE GENOMIC DNA]</scope>
    <source>
        <strain evidence="5">DSM 41886</strain>
    </source>
</reference>
<evidence type="ECO:0000313" key="5">
    <source>
        <dbReference type="Proteomes" id="UP001183615"/>
    </source>
</evidence>
<name>A0ABU2SE85_9ACTN</name>
<feature type="domain" description="Septum formation-related" evidence="3">
    <location>
        <begin position="164"/>
        <end position="267"/>
    </location>
</feature>
<evidence type="ECO:0000256" key="2">
    <source>
        <dbReference type="SAM" id="Phobius"/>
    </source>
</evidence>
<dbReference type="EMBL" id="JAVREV010000029">
    <property type="protein sequence ID" value="MDT0447279.1"/>
    <property type="molecule type" value="Genomic_DNA"/>
</dbReference>
<accession>A0ABU2SE85</accession>
<protein>
    <submittedName>
        <fullName evidence="4">Septum formation family protein</fullName>
    </submittedName>
</protein>
<dbReference type="Proteomes" id="UP001183615">
    <property type="component" value="Unassembled WGS sequence"/>
</dbReference>
<evidence type="ECO:0000313" key="4">
    <source>
        <dbReference type="EMBL" id="MDT0447279.1"/>
    </source>
</evidence>
<dbReference type="Pfam" id="PF13845">
    <property type="entry name" value="Septum_form"/>
    <property type="match status" value="1"/>
</dbReference>
<evidence type="ECO:0000259" key="3">
    <source>
        <dbReference type="Pfam" id="PF13845"/>
    </source>
</evidence>
<feature type="region of interest" description="Disordered" evidence="1">
    <location>
        <begin position="1"/>
        <end position="23"/>
    </location>
</feature>
<keyword evidence="2" id="KW-0812">Transmembrane</keyword>
<gene>
    <name evidence="4" type="ORF">RM779_32490</name>
</gene>
<keyword evidence="2" id="KW-0472">Membrane</keyword>
<feature type="compositionally biased region" description="Basic and acidic residues" evidence="1">
    <location>
        <begin position="125"/>
        <end position="136"/>
    </location>
</feature>
<dbReference type="RefSeq" id="WP_311621392.1">
    <property type="nucleotide sequence ID" value="NZ_JAVREV010000029.1"/>
</dbReference>
<organism evidence="4 5">
    <name type="scientific">Streptomyces johnsoniae</name>
    <dbReference type="NCBI Taxonomy" id="3075532"/>
    <lineage>
        <taxon>Bacteria</taxon>
        <taxon>Bacillati</taxon>
        <taxon>Actinomycetota</taxon>
        <taxon>Actinomycetes</taxon>
        <taxon>Kitasatosporales</taxon>
        <taxon>Streptomycetaceae</taxon>
        <taxon>Streptomyces</taxon>
    </lineage>
</organism>
<comment type="caution">
    <text evidence="4">The sequence shown here is derived from an EMBL/GenBank/DDBJ whole genome shotgun (WGS) entry which is preliminary data.</text>
</comment>
<feature type="transmembrane region" description="Helical" evidence="2">
    <location>
        <begin position="36"/>
        <end position="60"/>
    </location>
</feature>
<dbReference type="InterPro" id="IPR026004">
    <property type="entry name" value="Septum_form"/>
</dbReference>
<keyword evidence="5" id="KW-1185">Reference proteome</keyword>
<feature type="region of interest" description="Disordered" evidence="1">
    <location>
        <begin position="99"/>
        <end position="136"/>
    </location>
</feature>
<proteinExistence type="predicted"/>